<keyword evidence="3" id="KW-0560">Oxidoreductase</keyword>
<comment type="caution">
    <text evidence="7">The sequence shown here is derived from an EMBL/GenBank/DDBJ whole genome shotgun (WGS) entry which is preliminary data.</text>
</comment>
<dbReference type="STRING" id="1440774.Y900_011025"/>
<evidence type="ECO:0000259" key="6">
    <source>
        <dbReference type="Pfam" id="PF07732"/>
    </source>
</evidence>
<dbReference type="CDD" id="cd13867">
    <property type="entry name" value="CuRO_2_CueO_FtsP"/>
    <property type="match status" value="1"/>
</dbReference>
<evidence type="ECO:0000256" key="4">
    <source>
        <dbReference type="SAM" id="MobiDB-lite"/>
    </source>
</evidence>
<evidence type="ECO:0000256" key="1">
    <source>
        <dbReference type="ARBA" id="ARBA00010609"/>
    </source>
</evidence>
<dbReference type="GO" id="GO:0005507">
    <property type="term" value="F:copper ion binding"/>
    <property type="evidence" value="ECO:0007669"/>
    <property type="project" value="InterPro"/>
</dbReference>
<dbReference type="PANTHER" id="PTHR48267">
    <property type="entry name" value="CUPREDOXIN SUPERFAMILY PROTEIN"/>
    <property type="match status" value="1"/>
</dbReference>
<dbReference type="Proteomes" id="UP000022835">
    <property type="component" value="Unassembled WGS sequence"/>
</dbReference>
<dbReference type="SUPFAM" id="SSF49503">
    <property type="entry name" value="Cupredoxins"/>
    <property type="match status" value="3"/>
</dbReference>
<dbReference type="EMBL" id="JALN02000001">
    <property type="protein sequence ID" value="KDE99461.1"/>
    <property type="molecule type" value="Genomic_DNA"/>
</dbReference>
<dbReference type="Pfam" id="PF07732">
    <property type="entry name" value="Cu-oxidase_3"/>
    <property type="match status" value="1"/>
</dbReference>
<evidence type="ECO:0000256" key="2">
    <source>
        <dbReference type="ARBA" id="ARBA00022723"/>
    </source>
</evidence>
<dbReference type="PANTHER" id="PTHR48267:SF1">
    <property type="entry name" value="BILIRUBIN OXIDASE"/>
    <property type="match status" value="1"/>
</dbReference>
<dbReference type="Gene3D" id="2.60.40.420">
    <property type="entry name" value="Cupredoxins - blue copper proteins"/>
    <property type="match status" value="3"/>
</dbReference>
<proteinExistence type="inferred from homology"/>
<dbReference type="GO" id="GO:0016491">
    <property type="term" value="F:oxidoreductase activity"/>
    <property type="evidence" value="ECO:0007669"/>
    <property type="project" value="UniProtKB-KW"/>
</dbReference>
<dbReference type="InterPro" id="IPR045087">
    <property type="entry name" value="Cu-oxidase_fam"/>
</dbReference>
<evidence type="ECO:0008006" key="9">
    <source>
        <dbReference type="Google" id="ProtNLM"/>
    </source>
</evidence>
<dbReference type="Pfam" id="PF07731">
    <property type="entry name" value="Cu-oxidase_2"/>
    <property type="match status" value="1"/>
</dbReference>
<feature type="domain" description="Plastocyanin-like" evidence="5">
    <location>
        <begin position="381"/>
        <end position="496"/>
    </location>
</feature>
<dbReference type="CDD" id="cd04232">
    <property type="entry name" value="CuRO_1_CueO_FtsP"/>
    <property type="match status" value="1"/>
</dbReference>
<dbReference type="RefSeq" id="WP_036341826.1">
    <property type="nucleotide sequence ID" value="NZ_JALN02000001.1"/>
</dbReference>
<keyword evidence="8" id="KW-1185">Reference proteome</keyword>
<feature type="domain" description="Plastocyanin-like" evidence="6">
    <location>
        <begin position="73"/>
        <end position="182"/>
    </location>
</feature>
<comment type="similarity">
    <text evidence="1">Belongs to the multicopper oxidase family.</text>
</comment>
<evidence type="ECO:0000259" key="5">
    <source>
        <dbReference type="Pfam" id="PF07731"/>
    </source>
</evidence>
<evidence type="ECO:0000256" key="3">
    <source>
        <dbReference type="ARBA" id="ARBA00023002"/>
    </source>
</evidence>
<dbReference type="CDD" id="cd13890">
    <property type="entry name" value="CuRO_3_CueO_FtsP"/>
    <property type="match status" value="1"/>
</dbReference>
<reference evidence="7" key="1">
    <citation type="submission" date="2014-05" db="EMBL/GenBank/DDBJ databases">
        <title>Genome sequence of Mycobacterium aromaticivorans strain JS19b1T (= DSM 45407T).</title>
        <authorList>
            <person name="Kwak Y."/>
            <person name="Park G.-S."/>
            <person name="Li Q.X."/>
            <person name="Lee S.-E."/>
            <person name="Shin J.-H."/>
        </authorList>
    </citation>
    <scope>NUCLEOTIDE SEQUENCE [LARGE SCALE GENOMIC DNA]</scope>
    <source>
        <strain evidence="7">JS19b1</strain>
    </source>
</reference>
<dbReference type="InterPro" id="IPR011707">
    <property type="entry name" value="Cu-oxidase-like_N"/>
</dbReference>
<sequence length="520" mass="57716">MRWRTLVIIVGAVAAVVVLVVAASFAYPYVRGTEYVNEGVALEHPLAIPPLLEPAIVNGEKVFSLTAKSGRTELMPGAASETAGYNGTLLGPTIRAHRGERVRVEVNNELGETTTVHWHGMHLPAIMDGGPHQPIPPGNTWSPHWTVNNAAATLWYHPHTMGKTAEQVYSGLAGMFIVDDENSDALGLPNIYGVDDIPLIVQDRNFDDTGNLTYVRDKAQDNFGAMGDTILVNGTHGPYLDVPKQLIRLRVLNASNARRYDFGFSDGRPFRQIATDGGLLEAPVERTRMLLSPGERAEIIVDMSQTDQPVTLMSHEIQGAAPMMHLMRTLSVGDNDEYQIFKILELRPQGTAATPGELPARLNTIAPLRAEDAARTRLFAMTDRMSINAKPMDHARIDEVVTKDDIEIWEIDNREALFYHPFHIHDVQFQILDRDGRPPSDYERGWKDTVVVNPLEKVRVIARFSDYADPHTPYMYHCHILEHEDMGMMGQFVVVEHPSDETSVVSPLDGTTGTDHGHGH</sequence>
<dbReference type="eggNOG" id="COG2132">
    <property type="taxonomic scope" value="Bacteria"/>
</dbReference>
<dbReference type="OrthoDB" id="345021at2"/>
<keyword evidence="2" id="KW-0479">Metal-binding</keyword>
<name>A0A064CIG2_9MYCO</name>
<protein>
    <recommendedName>
        <fullName evidence="9">Copper oxidase</fullName>
    </recommendedName>
</protein>
<feature type="region of interest" description="Disordered" evidence="4">
    <location>
        <begin position="501"/>
        <end position="520"/>
    </location>
</feature>
<dbReference type="PROSITE" id="PS00080">
    <property type="entry name" value="MULTICOPPER_OXIDASE2"/>
    <property type="match status" value="1"/>
</dbReference>
<organism evidence="7 8">
    <name type="scientific">Mycolicibacterium aromaticivorans JS19b1 = JCM 16368</name>
    <dbReference type="NCBI Taxonomy" id="1440774"/>
    <lineage>
        <taxon>Bacteria</taxon>
        <taxon>Bacillati</taxon>
        <taxon>Actinomycetota</taxon>
        <taxon>Actinomycetes</taxon>
        <taxon>Mycobacteriales</taxon>
        <taxon>Mycobacteriaceae</taxon>
        <taxon>Mycolicibacterium</taxon>
    </lineage>
</organism>
<gene>
    <name evidence="7" type="ORF">Y900_011025</name>
</gene>
<evidence type="ECO:0000313" key="7">
    <source>
        <dbReference type="EMBL" id="KDE99461.1"/>
    </source>
</evidence>
<dbReference type="InterPro" id="IPR008972">
    <property type="entry name" value="Cupredoxin"/>
</dbReference>
<dbReference type="AlphaFoldDB" id="A0A064CIG2"/>
<dbReference type="InterPro" id="IPR002355">
    <property type="entry name" value="Cu_oxidase_Cu_BS"/>
</dbReference>
<accession>A0A064CIG2</accession>
<evidence type="ECO:0000313" key="8">
    <source>
        <dbReference type="Proteomes" id="UP000022835"/>
    </source>
</evidence>
<dbReference type="InterPro" id="IPR011706">
    <property type="entry name" value="Cu-oxidase_C"/>
</dbReference>